<feature type="transmembrane region" description="Helical" evidence="2">
    <location>
        <begin position="18"/>
        <end position="37"/>
    </location>
</feature>
<sequence length="282" mass="29119">MAQQGCLQGRPPLERLRVICITCLVLDSLFVFIYGMMALSHSSPSDKTQCYEEHHYMWHDVVAGTLMISAFVGVGGAVTHGTVSCAPSNTEQQLVSVSRFAHSLVSWTFVQALLEAIAYGQEPQACLALSHQSGLSGHRQGDGDMMHPEDRVLVIYQVVSTMLWLCWVTGCVAAGVLGRRCIPLLPEACDRSPDAESSHGGTPQTVGMPVMQLPSGMTAVNGAAQPGDSETGLAVPVRGEVGAGAPVPLVGAGGGLVAQGRPVAGAESTKGGGGSAGPGSKG</sequence>
<gene>
    <name evidence="3" type="ORF">ACAT0790_LOCUS5168</name>
</gene>
<dbReference type="EMBL" id="HBGE01008540">
    <property type="protein sequence ID" value="CAD9096201.1"/>
    <property type="molecule type" value="Transcribed_RNA"/>
</dbReference>
<protein>
    <submittedName>
        <fullName evidence="3">Uncharacterized protein</fullName>
    </submittedName>
</protein>
<organism evidence="3">
    <name type="scientific">Alexandrium catenella</name>
    <name type="common">Red tide dinoflagellate</name>
    <name type="synonym">Gonyaulax catenella</name>
    <dbReference type="NCBI Taxonomy" id="2925"/>
    <lineage>
        <taxon>Eukaryota</taxon>
        <taxon>Sar</taxon>
        <taxon>Alveolata</taxon>
        <taxon>Dinophyceae</taxon>
        <taxon>Gonyaulacales</taxon>
        <taxon>Pyrocystaceae</taxon>
        <taxon>Alexandrium</taxon>
    </lineage>
</organism>
<keyword evidence="2" id="KW-0472">Membrane</keyword>
<proteinExistence type="predicted"/>
<feature type="region of interest" description="Disordered" evidence="1">
    <location>
        <begin position="191"/>
        <end position="212"/>
    </location>
</feature>
<accession>A0A7S1L738</accession>
<name>A0A7S1L738_ALECA</name>
<keyword evidence="2" id="KW-0812">Transmembrane</keyword>
<feature type="compositionally biased region" description="Gly residues" evidence="1">
    <location>
        <begin position="270"/>
        <end position="282"/>
    </location>
</feature>
<evidence type="ECO:0000313" key="3">
    <source>
        <dbReference type="EMBL" id="CAD9096201.1"/>
    </source>
</evidence>
<keyword evidence="2" id="KW-1133">Transmembrane helix</keyword>
<reference evidence="3" key="1">
    <citation type="submission" date="2021-01" db="EMBL/GenBank/DDBJ databases">
        <authorList>
            <person name="Corre E."/>
            <person name="Pelletier E."/>
            <person name="Niang G."/>
            <person name="Scheremetjew M."/>
            <person name="Finn R."/>
            <person name="Kale V."/>
            <person name="Holt S."/>
            <person name="Cochrane G."/>
            <person name="Meng A."/>
            <person name="Brown T."/>
            <person name="Cohen L."/>
        </authorList>
    </citation>
    <scope>NUCLEOTIDE SEQUENCE</scope>
    <source>
        <strain evidence="3">OF101</strain>
    </source>
</reference>
<feature type="transmembrane region" description="Helical" evidence="2">
    <location>
        <begin position="154"/>
        <end position="177"/>
    </location>
</feature>
<evidence type="ECO:0000256" key="2">
    <source>
        <dbReference type="SAM" id="Phobius"/>
    </source>
</evidence>
<dbReference type="AlphaFoldDB" id="A0A7S1L738"/>
<evidence type="ECO:0000256" key="1">
    <source>
        <dbReference type="SAM" id="MobiDB-lite"/>
    </source>
</evidence>
<feature type="region of interest" description="Disordered" evidence="1">
    <location>
        <begin position="258"/>
        <end position="282"/>
    </location>
</feature>